<dbReference type="Proteomes" id="UP000230069">
    <property type="component" value="Unassembled WGS sequence"/>
</dbReference>
<dbReference type="PANTHER" id="PTHR47950">
    <property type="entry name" value="CYTOCHROME P450, FAMILY 76, SUBFAMILY C, POLYPEPTIDE 5-RELATED"/>
    <property type="match status" value="1"/>
</dbReference>
<feature type="transmembrane region" description="Helical" evidence="7">
    <location>
        <begin position="6"/>
        <end position="23"/>
    </location>
</feature>
<dbReference type="PROSITE" id="PS00086">
    <property type="entry name" value="CYTOCHROME_P450"/>
    <property type="match status" value="1"/>
</dbReference>
<reference evidence="8 9" key="1">
    <citation type="submission" date="2017-09" db="EMBL/GenBank/DDBJ databases">
        <title>WGS assembly of Aquilegia coerulea Goldsmith.</title>
        <authorList>
            <person name="Hodges S."/>
            <person name="Kramer E."/>
            <person name="Nordborg M."/>
            <person name="Tomkins J."/>
            <person name="Borevitz J."/>
            <person name="Derieg N."/>
            <person name="Yan J."/>
            <person name="Mihaltcheva S."/>
            <person name="Hayes R.D."/>
            <person name="Rokhsar D."/>
        </authorList>
    </citation>
    <scope>NUCLEOTIDE SEQUENCE [LARGE SCALE GENOMIC DNA]</scope>
    <source>
        <strain evidence="9">cv. Goldsmith</strain>
    </source>
</reference>
<dbReference type="GO" id="GO:0005506">
    <property type="term" value="F:iron ion binding"/>
    <property type="evidence" value="ECO:0007669"/>
    <property type="project" value="InterPro"/>
</dbReference>
<keyword evidence="4 5" id="KW-0408">Iron</keyword>
<accession>A0A2G5D4J3</accession>
<dbReference type="AlphaFoldDB" id="A0A2G5D4J3"/>
<keyword evidence="6" id="KW-0503">Monooxygenase</keyword>
<keyword evidence="9" id="KW-1185">Reference proteome</keyword>
<name>A0A2G5D4J3_AQUCA</name>
<dbReference type="EMBL" id="KZ305045">
    <property type="protein sequence ID" value="PIA38413.1"/>
    <property type="molecule type" value="Genomic_DNA"/>
</dbReference>
<dbReference type="FunFam" id="1.10.630.10:FF:000007">
    <property type="entry name" value="Cytochrome P450 76C4"/>
    <property type="match status" value="1"/>
</dbReference>
<gene>
    <name evidence="8" type="ORF">AQUCO_02800251v1</name>
</gene>
<keyword evidence="5 6" id="KW-0349">Heme</keyword>
<keyword evidence="2 5" id="KW-0479">Metal-binding</keyword>
<dbReference type="InParanoid" id="A0A2G5D4J3"/>
<comment type="similarity">
    <text evidence="1 6">Belongs to the cytochrome P450 family.</text>
</comment>
<dbReference type="PANTHER" id="PTHR47950:SF14">
    <property type="entry name" value="CYTOCHROME P450 76A2-LIKE ISOFORM X1"/>
    <property type="match status" value="1"/>
</dbReference>
<evidence type="ECO:0000256" key="3">
    <source>
        <dbReference type="ARBA" id="ARBA00023002"/>
    </source>
</evidence>
<evidence type="ECO:0000256" key="2">
    <source>
        <dbReference type="ARBA" id="ARBA00022723"/>
    </source>
</evidence>
<proteinExistence type="inferred from homology"/>
<dbReference type="Gene3D" id="1.10.630.10">
    <property type="entry name" value="Cytochrome P450"/>
    <property type="match status" value="1"/>
</dbReference>
<dbReference type="SUPFAM" id="SSF48264">
    <property type="entry name" value="Cytochrome P450"/>
    <property type="match status" value="1"/>
</dbReference>
<keyword evidence="3 6" id="KW-0560">Oxidoreductase</keyword>
<protein>
    <recommendedName>
        <fullName evidence="10">Cytochrome P450</fullName>
    </recommendedName>
</protein>
<dbReference type="CDD" id="cd11073">
    <property type="entry name" value="CYP76-like"/>
    <property type="match status" value="1"/>
</dbReference>
<evidence type="ECO:0000256" key="5">
    <source>
        <dbReference type="PIRSR" id="PIRSR602401-1"/>
    </source>
</evidence>
<evidence type="ECO:0000256" key="6">
    <source>
        <dbReference type="RuleBase" id="RU000461"/>
    </source>
</evidence>
<dbReference type="InterPro" id="IPR002401">
    <property type="entry name" value="Cyt_P450_E_grp-I"/>
</dbReference>
<keyword evidence="7" id="KW-0472">Membrane</keyword>
<evidence type="ECO:0000256" key="1">
    <source>
        <dbReference type="ARBA" id="ARBA00010617"/>
    </source>
</evidence>
<dbReference type="PRINTS" id="PR00463">
    <property type="entry name" value="EP450I"/>
</dbReference>
<dbReference type="InterPro" id="IPR001128">
    <property type="entry name" value="Cyt_P450"/>
</dbReference>
<dbReference type="InterPro" id="IPR017972">
    <property type="entry name" value="Cyt_P450_CS"/>
</dbReference>
<evidence type="ECO:0000313" key="8">
    <source>
        <dbReference type="EMBL" id="PIA38413.1"/>
    </source>
</evidence>
<evidence type="ECO:0000313" key="9">
    <source>
        <dbReference type="Proteomes" id="UP000230069"/>
    </source>
</evidence>
<comment type="cofactor">
    <cofactor evidence="5">
        <name>heme</name>
        <dbReference type="ChEBI" id="CHEBI:30413"/>
    </cofactor>
</comment>
<evidence type="ECO:0000256" key="7">
    <source>
        <dbReference type="SAM" id="Phobius"/>
    </source>
</evidence>
<dbReference type="GO" id="GO:0044550">
    <property type="term" value="P:secondary metabolite biosynthetic process"/>
    <property type="evidence" value="ECO:0007669"/>
    <property type="project" value="UniProtKB-ARBA"/>
</dbReference>
<evidence type="ECO:0008006" key="10">
    <source>
        <dbReference type="Google" id="ProtNLM"/>
    </source>
</evidence>
<sequence>MEWQWTFVIWTTFVCLVIGLLVLRNKKGQGRRPPGPPGWPIIGNIFDLGADAHQSLAKLSKKYGPIMWLRLGAKNTLVVSSAEVAMEMFKKHDLAFSDRAISECLKADGYHQASMAVAPYGTFWRMMRRMYTVELFTNNRIKATEDFRTRSMDKMIEWMWKEAKEKGSLELARFVEIMNFNAIGNAIFSKDIVNPQLNNRTEFFTSTAQALELLTKPNVADYFPWLRWLDPQGMKKKMKQLIRRIIGLTSALVKERILDRQNGKRNEKKDFLDVMLDFQGNQLDGESANLSERYISIGIQELLQAATDTSTSTIEWAMTELLRNPKVMRKVEAELDQVVGPKKVEEGDLRNLPYLQAVVKETLRLHPALPLLVPRSVREDTEFMGYSIPKNTQIFVNVWAIARDPASWDDPLTFKPERFLSSDVDYKGQHYQFLPFGSGRRMCVGLPLAQNMLHRTISSLIHSFEWSLEDGITPDKINVEERMGLSLRKADPLKVVLKLRSVQENVAKMQ</sequence>
<dbReference type="OrthoDB" id="1844152at2759"/>
<keyword evidence="7" id="KW-0812">Transmembrane</keyword>
<dbReference type="Pfam" id="PF00067">
    <property type="entry name" value="p450"/>
    <property type="match status" value="1"/>
</dbReference>
<dbReference type="STRING" id="218851.A0A2G5D4J3"/>
<dbReference type="GO" id="GO:0020037">
    <property type="term" value="F:heme binding"/>
    <property type="evidence" value="ECO:0007669"/>
    <property type="project" value="InterPro"/>
</dbReference>
<evidence type="ECO:0000256" key="4">
    <source>
        <dbReference type="ARBA" id="ARBA00023004"/>
    </source>
</evidence>
<dbReference type="InterPro" id="IPR036396">
    <property type="entry name" value="Cyt_P450_sf"/>
</dbReference>
<dbReference type="PRINTS" id="PR00385">
    <property type="entry name" value="P450"/>
</dbReference>
<keyword evidence="7" id="KW-1133">Transmembrane helix</keyword>
<feature type="binding site" description="axial binding residue" evidence="5">
    <location>
        <position position="443"/>
    </location>
    <ligand>
        <name>heme</name>
        <dbReference type="ChEBI" id="CHEBI:30413"/>
    </ligand>
    <ligandPart>
        <name>Fe</name>
        <dbReference type="ChEBI" id="CHEBI:18248"/>
    </ligandPart>
</feature>
<dbReference type="GO" id="GO:0016705">
    <property type="term" value="F:oxidoreductase activity, acting on paired donors, with incorporation or reduction of molecular oxygen"/>
    <property type="evidence" value="ECO:0007669"/>
    <property type="project" value="InterPro"/>
</dbReference>
<dbReference type="GO" id="GO:0004497">
    <property type="term" value="F:monooxygenase activity"/>
    <property type="evidence" value="ECO:0007669"/>
    <property type="project" value="UniProtKB-KW"/>
</dbReference>
<organism evidence="8 9">
    <name type="scientific">Aquilegia coerulea</name>
    <name type="common">Rocky mountain columbine</name>
    <dbReference type="NCBI Taxonomy" id="218851"/>
    <lineage>
        <taxon>Eukaryota</taxon>
        <taxon>Viridiplantae</taxon>
        <taxon>Streptophyta</taxon>
        <taxon>Embryophyta</taxon>
        <taxon>Tracheophyta</taxon>
        <taxon>Spermatophyta</taxon>
        <taxon>Magnoliopsida</taxon>
        <taxon>Ranunculales</taxon>
        <taxon>Ranunculaceae</taxon>
        <taxon>Thalictroideae</taxon>
        <taxon>Aquilegia</taxon>
    </lineage>
</organism>